<dbReference type="Proteomes" id="UP001163603">
    <property type="component" value="Chromosome 3"/>
</dbReference>
<protein>
    <submittedName>
        <fullName evidence="1">Uncharacterized protein</fullName>
    </submittedName>
</protein>
<sequence>MVVLSGAVKPDGADRKAQHVALPNLLKVRGLTWKGKIGGK</sequence>
<name>A0ACC0Z3X7_9ROSI</name>
<gene>
    <name evidence="1" type="ORF">Pint_04807</name>
</gene>
<evidence type="ECO:0000313" key="1">
    <source>
        <dbReference type="EMBL" id="KAJ0045870.1"/>
    </source>
</evidence>
<proteinExistence type="predicted"/>
<organism evidence="1 2">
    <name type="scientific">Pistacia integerrima</name>
    <dbReference type="NCBI Taxonomy" id="434235"/>
    <lineage>
        <taxon>Eukaryota</taxon>
        <taxon>Viridiplantae</taxon>
        <taxon>Streptophyta</taxon>
        <taxon>Embryophyta</taxon>
        <taxon>Tracheophyta</taxon>
        <taxon>Spermatophyta</taxon>
        <taxon>Magnoliopsida</taxon>
        <taxon>eudicotyledons</taxon>
        <taxon>Gunneridae</taxon>
        <taxon>Pentapetalae</taxon>
        <taxon>rosids</taxon>
        <taxon>malvids</taxon>
        <taxon>Sapindales</taxon>
        <taxon>Anacardiaceae</taxon>
        <taxon>Pistacia</taxon>
    </lineage>
</organism>
<comment type="caution">
    <text evidence="1">The sequence shown here is derived from an EMBL/GenBank/DDBJ whole genome shotgun (WGS) entry which is preliminary data.</text>
</comment>
<keyword evidence="2" id="KW-1185">Reference proteome</keyword>
<dbReference type="EMBL" id="CM047738">
    <property type="protein sequence ID" value="KAJ0045870.1"/>
    <property type="molecule type" value="Genomic_DNA"/>
</dbReference>
<accession>A0ACC0Z3X7</accession>
<reference evidence="2" key="1">
    <citation type="journal article" date="2023" name="G3 (Bethesda)">
        <title>Genome assembly and association tests identify interacting loci associated with vigor, precocity, and sex in interspecific pistachio rootstocks.</title>
        <authorList>
            <person name="Palmer W."/>
            <person name="Jacygrad E."/>
            <person name="Sagayaradj S."/>
            <person name="Cavanaugh K."/>
            <person name="Han R."/>
            <person name="Bertier L."/>
            <person name="Beede B."/>
            <person name="Kafkas S."/>
            <person name="Golino D."/>
            <person name="Preece J."/>
            <person name="Michelmore R."/>
        </authorList>
    </citation>
    <scope>NUCLEOTIDE SEQUENCE [LARGE SCALE GENOMIC DNA]</scope>
</reference>
<evidence type="ECO:0000313" key="2">
    <source>
        <dbReference type="Proteomes" id="UP001163603"/>
    </source>
</evidence>